<evidence type="ECO:0000313" key="1">
    <source>
        <dbReference type="EMBL" id="QJE29501.1"/>
    </source>
</evidence>
<organism evidence="1 2">
    <name type="scientific">Parabacteroides distasonis</name>
    <dbReference type="NCBI Taxonomy" id="823"/>
    <lineage>
        <taxon>Bacteria</taxon>
        <taxon>Pseudomonadati</taxon>
        <taxon>Bacteroidota</taxon>
        <taxon>Bacteroidia</taxon>
        <taxon>Bacteroidales</taxon>
        <taxon>Tannerellaceae</taxon>
        <taxon>Parabacteroides</taxon>
    </lineage>
</organism>
<dbReference type="Pfam" id="PF19555">
    <property type="entry name" value="DUF6078"/>
    <property type="match status" value="1"/>
</dbReference>
<dbReference type="InterPro" id="IPR045724">
    <property type="entry name" value="DUF6078"/>
</dbReference>
<protein>
    <submittedName>
        <fullName evidence="1">Uncharacterized protein</fullName>
    </submittedName>
</protein>
<gene>
    <name evidence="1" type="ORF">HHO38_14795</name>
</gene>
<dbReference type="EMBL" id="CP051672">
    <property type="protein sequence ID" value="QJE29501.1"/>
    <property type="molecule type" value="Genomic_DNA"/>
</dbReference>
<dbReference type="RefSeq" id="WP_005864183.1">
    <property type="nucleotide sequence ID" value="NZ_CAXSKO010000015.1"/>
</dbReference>
<dbReference type="Proteomes" id="UP000501982">
    <property type="component" value="Chromosome"/>
</dbReference>
<proteinExistence type="predicted"/>
<reference evidence="1 2" key="1">
    <citation type="submission" date="2020-04" db="EMBL/GenBank/DDBJ databases">
        <title>Complete Genomes and Methylome analysis of CBBP consortium that reverse antibiotic-induced susceptibility to vancomycin-resistant Enterococcus faecium infection.</title>
        <authorList>
            <person name="Fomenkov A."/>
            <person name="Zhang Z."/>
            <person name="Pamer E."/>
            <person name="Roberts R.J."/>
        </authorList>
    </citation>
    <scope>NUCLEOTIDE SEQUENCE [LARGE SCALE GENOMIC DNA]</scope>
    <source>
        <strain evidence="2">CBBP</strain>
    </source>
</reference>
<name>A0A7L5EE96_PARDI</name>
<evidence type="ECO:0000313" key="2">
    <source>
        <dbReference type="Proteomes" id="UP000501982"/>
    </source>
</evidence>
<accession>A0A7L5EE96</accession>
<sequence>MEEKLDFANVPSRYSLCLNRQCPNAATCLRQIAEVSAPDDVECWTIISPKRLASLTGDCPYYRSNKKTRYAMGFINILDSLPYKQMQEVSKYLISHFGQSTYYRARKGTRPLLPTEQQFVLETLKRCKADSCQEFDAYYEDYDWE</sequence>
<dbReference type="AlphaFoldDB" id="A0A7L5EE96"/>